<dbReference type="Proteomes" id="UP000488956">
    <property type="component" value="Unassembled WGS sequence"/>
</dbReference>
<dbReference type="Proteomes" id="UP000433483">
    <property type="component" value="Unassembled WGS sequence"/>
</dbReference>
<evidence type="ECO:0000313" key="20">
    <source>
        <dbReference type="Proteomes" id="UP000488956"/>
    </source>
</evidence>
<evidence type="ECO:0000313" key="14">
    <source>
        <dbReference type="Proteomes" id="UP000440367"/>
    </source>
</evidence>
<organism evidence="1 11">
    <name type="scientific">Phytophthora fragariae</name>
    <dbReference type="NCBI Taxonomy" id="53985"/>
    <lineage>
        <taxon>Eukaryota</taxon>
        <taxon>Sar</taxon>
        <taxon>Stramenopiles</taxon>
        <taxon>Oomycota</taxon>
        <taxon>Peronosporomycetes</taxon>
        <taxon>Peronosporales</taxon>
        <taxon>Peronosporaceae</taxon>
        <taxon>Phytophthora</taxon>
    </lineage>
</organism>
<evidence type="ECO:0000313" key="12">
    <source>
        <dbReference type="Proteomes" id="UP000433483"/>
    </source>
</evidence>
<protein>
    <submittedName>
        <fullName evidence="1">Uncharacterized protein</fullName>
    </submittedName>
</protein>
<dbReference type="EMBL" id="QXGA01000296">
    <property type="protein sequence ID" value="KAE9148339.1"/>
    <property type="molecule type" value="Genomic_DNA"/>
</dbReference>
<evidence type="ECO:0000313" key="3">
    <source>
        <dbReference type="EMBL" id="KAE9096741.1"/>
    </source>
</evidence>
<proteinExistence type="predicted"/>
<reference evidence="11 12" key="1">
    <citation type="submission" date="2018-08" db="EMBL/GenBank/DDBJ databases">
        <title>Genomic investigation of the strawberry pathogen Phytophthora fragariae indicates pathogenicity is determined by transcriptional variation in three key races.</title>
        <authorList>
            <person name="Adams T.M."/>
            <person name="Armitage A.D."/>
            <person name="Sobczyk M.K."/>
            <person name="Bates H.J."/>
            <person name="Dunwell J.M."/>
            <person name="Nellist C.F."/>
            <person name="Harrison R.J."/>
        </authorList>
    </citation>
    <scope>NUCLEOTIDE SEQUENCE [LARGE SCALE GENOMIC DNA]</scope>
    <source>
        <strain evidence="9 13">A4</strain>
        <strain evidence="8 14">BC-1</strain>
        <strain evidence="7 18">BC-23</strain>
        <strain evidence="6 12">NOV-27</strain>
        <strain evidence="5 15">NOV-5</strain>
        <strain evidence="4 16">NOV-71</strain>
        <strain evidence="10 19">NOV-77</strain>
        <strain evidence="1 11">NOV-9</strain>
        <strain evidence="3 20">ONT-3</strain>
        <strain evidence="2 17">SCRP245</strain>
    </source>
</reference>
<evidence type="ECO:0000313" key="7">
    <source>
        <dbReference type="EMBL" id="KAE9241755.1"/>
    </source>
</evidence>
<evidence type="ECO:0000313" key="1">
    <source>
        <dbReference type="EMBL" id="KAE8941642.1"/>
    </source>
</evidence>
<keyword evidence="12" id="KW-1185">Reference proteome</keyword>
<evidence type="ECO:0000313" key="2">
    <source>
        <dbReference type="EMBL" id="KAE9019464.1"/>
    </source>
</evidence>
<evidence type="ECO:0000313" key="16">
    <source>
        <dbReference type="Proteomes" id="UP000441208"/>
    </source>
</evidence>
<evidence type="ECO:0000313" key="11">
    <source>
        <dbReference type="Proteomes" id="UP000429523"/>
    </source>
</evidence>
<dbReference type="Proteomes" id="UP000437068">
    <property type="component" value="Unassembled WGS sequence"/>
</dbReference>
<evidence type="ECO:0000313" key="10">
    <source>
        <dbReference type="EMBL" id="KAE9349959.1"/>
    </source>
</evidence>
<evidence type="ECO:0000313" key="8">
    <source>
        <dbReference type="EMBL" id="KAE9242167.1"/>
    </source>
</evidence>
<dbReference type="EMBL" id="QXGB01000317">
    <property type="protein sequence ID" value="KAE9219670.1"/>
    <property type="molecule type" value="Genomic_DNA"/>
</dbReference>
<dbReference type="EMBL" id="QXFW01000235">
    <property type="protein sequence ID" value="KAE9019464.1"/>
    <property type="molecule type" value="Genomic_DNA"/>
</dbReference>
<accession>A0A6A3F8K5</accession>
<evidence type="ECO:0000313" key="18">
    <source>
        <dbReference type="Proteomes" id="UP000476176"/>
    </source>
</evidence>
<dbReference type="EMBL" id="QXGD01000355">
    <property type="protein sequence ID" value="KAE9242167.1"/>
    <property type="molecule type" value="Genomic_DNA"/>
</dbReference>
<dbReference type="AlphaFoldDB" id="A0A6A3F8K5"/>
<dbReference type="EMBL" id="QXGC01000287">
    <property type="protein sequence ID" value="KAE9241755.1"/>
    <property type="molecule type" value="Genomic_DNA"/>
</dbReference>
<evidence type="ECO:0000313" key="6">
    <source>
        <dbReference type="EMBL" id="KAE9219670.1"/>
    </source>
</evidence>
<dbReference type="EMBL" id="QXGF01000350">
    <property type="protein sequence ID" value="KAE8941642.1"/>
    <property type="molecule type" value="Genomic_DNA"/>
</dbReference>
<dbReference type="Proteomes" id="UP000476176">
    <property type="component" value="Unassembled WGS sequence"/>
</dbReference>
<dbReference type="Proteomes" id="UP000486351">
    <property type="component" value="Unassembled WGS sequence"/>
</dbReference>
<dbReference type="EMBL" id="QXFY01000267">
    <property type="protein sequence ID" value="KAE9349959.1"/>
    <property type="molecule type" value="Genomic_DNA"/>
</dbReference>
<evidence type="ECO:0000313" key="13">
    <source>
        <dbReference type="Proteomes" id="UP000437068"/>
    </source>
</evidence>
<name>A0A6A3F8K5_9STRA</name>
<dbReference type="EMBL" id="QXFX01001099">
    <property type="protein sequence ID" value="KAE9096741.1"/>
    <property type="molecule type" value="Genomic_DNA"/>
</dbReference>
<evidence type="ECO:0000313" key="19">
    <source>
        <dbReference type="Proteomes" id="UP000486351"/>
    </source>
</evidence>
<evidence type="ECO:0000313" key="9">
    <source>
        <dbReference type="EMBL" id="KAE9317222.1"/>
    </source>
</evidence>
<dbReference type="Proteomes" id="UP000440732">
    <property type="component" value="Unassembled WGS sequence"/>
</dbReference>
<dbReference type="Proteomes" id="UP000429523">
    <property type="component" value="Unassembled WGS sequence"/>
</dbReference>
<dbReference type="Proteomes" id="UP000441208">
    <property type="component" value="Unassembled WGS sequence"/>
</dbReference>
<dbReference type="EMBL" id="QXGE01000287">
    <property type="protein sequence ID" value="KAE9317222.1"/>
    <property type="molecule type" value="Genomic_DNA"/>
</dbReference>
<evidence type="ECO:0000313" key="15">
    <source>
        <dbReference type="Proteomes" id="UP000440732"/>
    </source>
</evidence>
<dbReference type="EMBL" id="QXFZ01000330">
    <property type="protein sequence ID" value="KAE9120775.1"/>
    <property type="molecule type" value="Genomic_DNA"/>
</dbReference>
<evidence type="ECO:0000313" key="5">
    <source>
        <dbReference type="EMBL" id="KAE9148339.1"/>
    </source>
</evidence>
<sequence length="67" mass="7200">MEMQQNLSLGEGVYPDDDHLLEDLAVCVGGATASLALREDFYARARLVWSERLLSCGSKGALGAVTE</sequence>
<evidence type="ECO:0000313" key="17">
    <source>
        <dbReference type="Proteomes" id="UP000460718"/>
    </source>
</evidence>
<comment type="caution">
    <text evidence="1">The sequence shown here is derived from an EMBL/GenBank/DDBJ whole genome shotgun (WGS) entry which is preliminary data.</text>
</comment>
<gene>
    <name evidence="9" type="ORF">PF001_g6942</name>
    <name evidence="8" type="ORF">PF002_g8891</name>
    <name evidence="7" type="ORF">PF004_g6912</name>
    <name evidence="6" type="ORF">PF005_g7780</name>
    <name evidence="5" type="ORF">PF006_g7061</name>
    <name evidence="4" type="ORF">PF007_g8049</name>
    <name evidence="10" type="ORF">PF008_g6671</name>
    <name evidence="1" type="ORF">PF009_g8584</name>
    <name evidence="3" type="ORF">PF010_g16230</name>
    <name evidence="2" type="ORF">PF011_g5814</name>
</gene>
<dbReference type="Proteomes" id="UP000460718">
    <property type="component" value="Unassembled WGS sequence"/>
</dbReference>
<evidence type="ECO:0000313" key="4">
    <source>
        <dbReference type="EMBL" id="KAE9120775.1"/>
    </source>
</evidence>
<dbReference type="Proteomes" id="UP000440367">
    <property type="component" value="Unassembled WGS sequence"/>
</dbReference>